<feature type="compositionally biased region" description="Basic and acidic residues" evidence="1">
    <location>
        <begin position="117"/>
        <end position="127"/>
    </location>
</feature>
<name>A0A804LVA9_MAIZE</name>
<feature type="compositionally biased region" description="Basic residues" evidence="1">
    <location>
        <begin position="279"/>
        <end position="294"/>
    </location>
</feature>
<feature type="region of interest" description="Disordered" evidence="1">
    <location>
        <begin position="166"/>
        <end position="201"/>
    </location>
</feature>
<evidence type="ECO:0000313" key="2">
    <source>
        <dbReference type="EnsemblPlants" id="Zm00001eb039270_P002"/>
    </source>
</evidence>
<feature type="region of interest" description="Disordered" evidence="1">
    <location>
        <begin position="279"/>
        <end position="330"/>
    </location>
</feature>
<organism evidence="2 3">
    <name type="scientific">Zea mays</name>
    <name type="common">Maize</name>
    <dbReference type="NCBI Taxonomy" id="4577"/>
    <lineage>
        <taxon>Eukaryota</taxon>
        <taxon>Viridiplantae</taxon>
        <taxon>Streptophyta</taxon>
        <taxon>Embryophyta</taxon>
        <taxon>Tracheophyta</taxon>
        <taxon>Spermatophyta</taxon>
        <taxon>Magnoliopsida</taxon>
        <taxon>Liliopsida</taxon>
        <taxon>Poales</taxon>
        <taxon>Poaceae</taxon>
        <taxon>PACMAD clade</taxon>
        <taxon>Panicoideae</taxon>
        <taxon>Andropogonodae</taxon>
        <taxon>Andropogoneae</taxon>
        <taxon>Tripsacinae</taxon>
        <taxon>Zea</taxon>
    </lineage>
</organism>
<dbReference type="EnsemblPlants" id="Zm00001eb039270_T002">
    <property type="protein sequence ID" value="Zm00001eb039270_P002"/>
    <property type="gene ID" value="Zm00001eb039270"/>
</dbReference>
<feature type="region of interest" description="Disordered" evidence="1">
    <location>
        <begin position="77"/>
        <end position="138"/>
    </location>
</feature>
<reference evidence="3" key="1">
    <citation type="submission" date="2015-12" db="EMBL/GenBank/DDBJ databases">
        <title>Update maize B73 reference genome by single molecule sequencing technologies.</title>
        <authorList>
            <consortium name="Maize Genome Sequencing Project"/>
            <person name="Ware D."/>
        </authorList>
    </citation>
    <scope>NUCLEOTIDE SEQUENCE [LARGE SCALE GENOMIC DNA]</scope>
    <source>
        <strain evidence="3">cv. B73</strain>
    </source>
</reference>
<reference evidence="2" key="3">
    <citation type="submission" date="2021-05" db="UniProtKB">
        <authorList>
            <consortium name="EnsemblPlants"/>
        </authorList>
    </citation>
    <scope>IDENTIFICATION</scope>
    <source>
        <strain evidence="2">cv. B73</strain>
    </source>
</reference>
<protein>
    <submittedName>
        <fullName evidence="2">Uncharacterized protein</fullName>
    </submittedName>
</protein>
<accession>A0A804LVA9</accession>
<feature type="compositionally biased region" description="Low complexity" evidence="1">
    <location>
        <begin position="166"/>
        <end position="183"/>
    </location>
</feature>
<dbReference type="Proteomes" id="UP000007305">
    <property type="component" value="Chromosome 1"/>
</dbReference>
<evidence type="ECO:0000256" key="1">
    <source>
        <dbReference type="SAM" id="MobiDB-lite"/>
    </source>
</evidence>
<dbReference type="Gramene" id="Zm00001eb039270_T002">
    <property type="protein sequence ID" value="Zm00001eb039270_P002"/>
    <property type="gene ID" value="Zm00001eb039270"/>
</dbReference>
<dbReference type="InParanoid" id="A0A804LVA9"/>
<proteinExistence type="predicted"/>
<dbReference type="AlphaFoldDB" id="A0A804LVA9"/>
<sequence length="362" mass="38981">MAYSFSQSVSQSHQKSSLFTVPHPHLCRQLLQQVQYAAARIRIGRSGRNAWAHPSQAHLLLPSLLCTAWDLLGAPAPATANPSPHSPAPPLNSTKPSREEPNRAKTKAKQTQGGQRTEPKAKRKPAEAAKSPRHLPIPPKFPCIPFPSSLPTHLLLLLLRVSSPAPTSVPPSLSLRRPPLRSRIAPGPTSPARVRAGGGHDAAARGVGAGARLAGGAAGHALLPRLRRAPGVPAQRVQHVLPRLHGRAAAAAAGLLLLLPRAPTLVAPRHPDKAVLLPRRRPRVGGGGRARHLRRADLRHQQRPGALPQREAPAARRRRGRGQGRRVPLQLRDLRPRAARPLPLLLARMQAGGHQEEQRPRG</sequence>
<keyword evidence="3" id="KW-1185">Reference proteome</keyword>
<feature type="compositionally biased region" description="Basic residues" evidence="1">
    <location>
        <begin position="315"/>
        <end position="324"/>
    </location>
</feature>
<reference evidence="2" key="2">
    <citation type="submission" date="2019-07" db="EMBL/GenBank/DDBJ databases">
        <authorList>
            <person name="Seetharam A."/>
            <person name="Woodhouse M."/>
            <person name="Cannon E."/>
        </authorList>
    </citation>
    <scope>NUCLEOTIDE SEQUENCE [LARGE SCALE GENOMIC DNA]</scope>
    <source>
        <strain evidence="2">cv. B73</strain>
    </source>
</reference>
<evidence type="ECO:0000313" key="3">
    <source>
        <dbReference type="Proteomes" id="UP000007305"/>
    </source>
</evidence>